<sequence>MISASFFTLVSLLTLTGTSLAAPATSPANPLQKRFEFTCSTPSYNYVPIGEAQQCVDLLLARGTEDCVIPHETQVFCHLDHGSVTGTNIGPGGGSSLCRDVAWAAQTIINGCGTVEGYVGGANAAGGNGALIVHIDGRQAA</sequence>
<gene>
    <name evidence="2" type="ORF">BJX67DRAFT_383224</name>
</gene>
<dbReference type="GeneID" id="98148487"/>
<reference evidence="2 3" key="1">
    <citation type="submission" date="2024-07" db="EMBL/GenBank/DDBJ databases">
        <title>Section-level genome sequencing and comparative genomics of Aspergillus sections Usti and Cavernicolus.</title>
        <authorList>
            <consortium name="Lawrence Berkeley National Laboratory"/>
            <person name="Nybo J.L."/>
            <person name="Vesth T.C."/>
            <person name="Theobald S."/>
            <person name="Frisvad J.C."/>
            <person name="Larsen T.O."/>
            <person name="Kjaerboelling I."/>
            <person name="Rothschild-Mancinelli K."/>
            <person name="Lyhne E.K."/>
            <person name="Kogle M.E."/>
            <person name="Barry K."/>
            <person name="Clum A."/>
            <person name="Na H."/>
            <person name="Ledsgaard L."/>
            <person name="Lin J."/>
            <person name="Lipzen A."/>
            <person name="Kuo A."/>
            <person name="Riley R."/>
            <person name="Mondo S."/>
            <person name="Labutti K."/>
            <person name="Haridas S."/>
            <person name="Pangalinan J."/>
            <person name="Salamov A.A."/>
            <person name="Simmons B.A."/>
            <person name="Magnuson J.K."/>
            <person name="Chen J."/>
            <person name="Drula E."/>
            <person name="Henrissat B."/>
            <person name="Wiebenga A."/>
            <person name="Lubbers R.J."/>
            <person name="Gomes A.C."/>
            <person name="Macurrencykelacurrency M.R."/>
            <person name="Stajich J."/>
            <person name="Grigoriev I.V."/>
            <person name="Mortensen U.H."/>
            <person name="De Vries R.P."/>
            <person name="Baker S.E."/>
            <person name="Andersen M.R."/>
        </authorList>
    </citation>
    <scope>NUCLEOTIDE SEQUENCE [LARGE SCALE GENOMIC DNA]</scope>
    <source>
        <strain evidence="2 3">CBS 449.75</strain>
    </source>
</reference>
<evidence type="ECO:0000256" key="1">
    <source>
        <dbReference type="SAM" id="SignalP"/>
    </source>
</evidence>
<dbReference type="PANTHER" id="PTHR39603">
    <property type="entry name" value="CYANOVIRIN-N DOMAIN-CONTAINING PROTEIN"/>
    <property type="match status" value="1"/>
</dbReference>
<organism evidence="2 3">
    <name type="scientific">Aspergillus lucknowensis</name>
    <dbReference type="NCBI Taxonomy" id="176173"/>
    <lineage>
        <taxon>Eukaryota</taxon>
        <taxon>Fungi</taxon>
        <taxon>Dikarya</taxon>
        <taxon>Ascomycota</taxon>
        <taxon>Pezizomycotina</taxon>
        <taxon>Eurotiomycetes</taxon>
        <taxon>Eurotiomycetidae</taxon>
        <taxon>Eurotiales</taxon>
        <taxon>Aspergillaceae</taxon>
        <taxon>Aspergillus</taxon>
        <taxon>Aspergillus subgen. Nidulantes</taxon>
    </lineage>
</organism>
<accession>A0ABR4LKF0</accession>
<comment type="caution">
    <text evidence="2">The sequence shown here is derived from an EMBL/GenBank/DDBJ whole genome shotgun (WGS) entry which is preliminary data.</text>
</comment>
<protein>
    <submittedName>
        <fullName evidence="2">Uncharacterized protein</fullName>
    </submittedName>
</protein>
<keyword evidence="3" id="KW-1185">Reference proteome</keyword>
<evidence type="ECO:0000313" key="2">
    <source>
        <dbReference type="EMBL" id="KAL2865005.1"/>
    </source>
</evidence>
<keyword evidence="1" id="KW-0732">Signal</keyword>
<dbReference type="Proteomes" id="UP001610432">
    <property type="component" value="Unassembled WGS sequence"/>
</dbReference>
<dbReference type="EMBL" id="JBFXLQ010000035">
    <property type="protein sequence ID" value="KAL2865005.1"/>
    <property type="molecule type" value="Genomic_DNA"/>
</dbReference>
<feature type="signal peptide" evidence="1">
    <location>
        <begin position="1"/>
        <end position="21"/>
    </location>
</feature>
<proteinExistence type="predicted"/>
<dbReference type="PANTHER" id="PTHR39603:SF1">
    <property type="entry name" value="CYANOVIRIN-N DOMAIN-CONTAINING PROTEIN"/>
    <property type="match status" value="1"/>
</dbReference>
<name>A0ABR4LKF0_9EURO</name>
<dbReference type="RefSeq" id="XP_070883984.1">
    <property type="nucleotide sequence ID" value="XM_071033415.1"/>
</dbReference>
<feature type="chain" id="PRO_5047248323" evidence="1">
    <location>
        <begin position="22"/>
        <end position="141"/>
    </location>
</feature>
<evidence type="ECO:0000313" key="3">
    <source>
        <dbReference type="Proteomes" id="UP001610432"/>
    </source>
</evidence>